<dbReference type="InterPro" id="IPR012332">
    <property type="entry name" value="Autotransporter_pectin_lyase_C"/>
</dbReference>
<sequence length="634" mass="64424">MGVIMESSKTLTMNMVTISGVEKGVEVTSGNLTVNGGTMTDVGMGIRMLGKGTLKISGGTRITVKDGVGNYGIGVGGMVTANITGAMITGSGSGTGKGVWMDGTGEMKMNNVQISDVAMGVEATGGNLTISGNSTITFNNGAGNYGVRVGREVTARLTDVRIVGTGSGTGGNGEGSKGVEVSMGSSKTMTMTDVTISGVEKGVLMNGTGTLRMTKVDISGVKMGVEATAGRLEISGHSRIMFNNGADNYGVKVKNGVTMATLTSVTIAGTSGNGEGSKGVWMEGKTLEMTNVDVLNVGVGVEAKKGGTLTIKEGKIGFKKDYGIGVWGTATATITGTTITGEGKGKGVYATGVGEVTLTMTGVNISNVAMGIEATAGTLTIKGGEIGFKDGRDNYGIGVGKSVTLATVTGTTITGEGSGTGVLMMETKMMRLDGVTISNVGEGVWVKGRLEMNNGSITVTGNGVKGYGMGVYVGKEATANISGTMIRGAGMGSKGVVMNGKTLGMSGVNISNVAVGVEVTKGILAMKGGSIGFMGEYGVSLKEGGVAFLGGVKIEGNGTGKTGIKLNGGMIDMFGTNIRDVHKGMSIENGIVRMFGGEIGFTKDYGVSLNQGGFCFFRRGHYQGKWNRKNRYQA</sequence>
<keyword evidence="3" id="KW-1185">Reference proteome</keyword>
<dbReference type="STRING" id="1094491.BBbe_10270"/>
<feature type="compositionally biased region" description="Gly residues" evidence="1">
    <location>
        <begin position="165"/>
        <end position="176"/>
    </location>
</feature>
<gene>
    <name evidence="2" type="ORF">BBbe_10270</name>
</gene>
<feature type="region of interest" description="Disordered" evidence="1">
    <location>
        <begin position="165"/>
        <end position="184"/>
    </location>
</feature>
<evidence type="ECO:0008006" key="4">
    <source>
        <dbReference type="Google" id="ProtNLM"/>
    </source>
</evidence>
<protein>
    <recommendedName>
        <fullName evidence="4">Right handed beta helix domain-containing protein</fullName>
    </recommendedName>
</protein>
<dbReference type="SMART" id="SM00710">
    <property type="entry name" value="PbH1"/>
    <property type="match status" value="10"/>
</dbReference>
<dbReference type="Gene3D" id="2.160.20.20">
    <property type="match status" value="2"/>
</dbReference>
<dbReference type="EMBL" id="AGWA01000009">
    <property type="protein sequence ID" value="ENN90801.1"/>
    <property type="molecule type" value="Genomic_DNA"/>
</dbReference>
<dbReference type="InterPro" id="IPR006626">
    <property type="entry name" value="PbH1"/>
</dbReference>
<dbReference type="PATRIC" id="fig|1094491.5.peg.1113"/>
<evidence type="ECO:0000313" key="3">
    <source>
        <dbReference type="Proteomes" id="UP000014038"/>
    </source>
</evidence>
<accession>N6VBX9</accession>
<name>N6VBX9_9HYPH</name>
<dbReference type="Proteomes" id="UP000014038">
    <property type="component" value="Chromosome"/>
</dbReference>
<evidence type="ECO:0000313" key="2">
    <source>
        <dbReference type="EMBL" id="ENN90801.1"/>
    </source>
</evidence>
<organism evidence="2 3">
    <name type="scientific">Bartonella bovis 91-4</name>
    <dbReference type="NCBI Taxonomy" id="1094491"/>
    <lineage>
        <taxon>Bacteria</taxon>
        <taxon>Pseudomonadati</taxon>
        <taxon>Pseudomonadota</taxon>
        <taxon>Alphaproteobacteria</taxon>
        <taxon>Hyphomicrobiales</taxon>
        <taxon>Bartonellaceae</taxon>
        <taxon>Bartonella</taxon>
    </lineage>
</organism>
<dbReference type="AlphaFoldDB" id="N6VBX9"/>
<dbReference type="OrthoDB" id="218680at2"/>
<comment type="caution">
    <text evidence="2">The sequence shown here is derived from an EMBL/GenBank/DDBJ whole genome shotgun (WGS) entry which is preliminary data.</text>
</comment>
<evidence type="ECO:0000256" key="1">
    <source>
        <dbReference type="SAM" id="MobiDB-lite"/>
    </source>
</evidence>
<reference evidence="2 3" key="1">
    <citation type="journal article" date="2013" name="PLoS Genet.">
        <title>A gene transfer agent and a dynamic repertoire of secretion systems hold the keys to the explosive radiation of the emerging pathogen Bartonella.</title>
        <authorList>
            <person name="Guy L."/>
            <person name="Nystedt B."/>
            <person name="Toft C."/>
            <person name="Zaremba-Niedzwiedzka K."/>
            <person name="Berglund E.C."/>
            <person name="Granberg F."/>
            <person name="Naslund K."/>
            <person name="Eriksson A.S."/>
            <person name="Andersson S.G."/>
        </authorList>
    </citation>
    <scope>NUCLEOTIDE SEQUENCE [LARGE SCALE GENOMIC DNA]</scope>
    <source>
        <strain evidence="2 3">91-4</strain>
    </source>
</reference>
<proteinExistence type="predicted"/>
<dbReference type="HOGENOM" id="CLU_431291_0_0_5"/>